<dbReference type="EMBL" id="JARK01001373">
    <property type="protein sequence ID" value="EYC15346.1"/>
    <property type="molecule type" value="Genomic_DNA"/>
</dbReference>
<evidence type="ECO:0000313" key="1">
    <source>
        <dbReference type="EMBL" id="EYC15346.1"/>
    </source>
</evidence>
<comment type="caution">
    <text evidence="1">The sequence shown here is derived from an EMBL/GenBank/DDBJ whole genome shotgun (WGS) entry which is preliminary data.</text>
</comment>
<dbReference type="AlphaFoldDB" id="A0A016UKA1"/>
<gene>
    <name evidence="1" type="primary">Acey_s0037.g3468</name>
    <name evidence="1" type="ORF">Y032_0037g3468</name>
</gene>
<keyword evidence="2" id="KW-1185">Reference proteome</keyword>
<name>A0A016UKA1_9BILA</name>
<sequence length="66" mass="7599">MLEIHFLPIKVVVLALFNHGNVKPMADEDLEGGWRSYSLTTKVEEYGLQVTSSTKVYWSIQAHEQY</sequence>
<protein>
    <submittedName>
        <fullName evidence="1">Uncharacterized protein</fullName>
    </submittedName>
</protein>
<organism evidence="1 2">
    <name type="scientific">Ancylostoma ceylanicum</name>
    <dbReference type="NCBI Taxonomy" id="53326"/>
    <lineage>
        <taxon>Eukaryota</taxon>
        <taxon>Metazoa</taxon>
        <taxon>Ecdysozoa</taxon>
        <taxon>Nematoda</taxon>
        <taxon>Chromadorea</taxon>
        <taxon>Rhabditida</taxon>
        <taxon>Rhabditina</taxon>
        <taxon>Rhabditomorpha</taxon>
        <taxon>Strongyloidea</taxon>
        <taxon>Ancylostomatidae</taxon>
        <taxon>Ancylostomatinae</taxon>
        <taxon>Ancylostoma</taxon>
    </lineage>
</organism>
<accession>A0A016UKA1</accession>
<evidence type="ECO:0000313" key="2">
    <source>
        <dbReference type="Proteomes" id="UP000024635"/>
    </source>
</evidence>
<reference evidence="2" key="1">
    <citation type="journal article" date="2015" name="Nat. Genet.">
        <title>The genome and transcriptome of the zoonotic hookworm Ancylostoma ceylanicum identify infection-specific gene families.</title>
        <authorList>
            <person name="Schwarz E.M."/>
            <person name="Hu Y."/>
            <person name="Antoshechkin I."/>
            <person name="Miller M.M."/>
            <person name="Sternberg P.W."/>
            <person name="Aroian R.V."/>
        </authorList>
    </citation>
    <scope>NUCLEOTIDE SEQUENCE</scope>
    <source>
        <strain evidence="2">HY135</strain>
    </source>
</reference>
<dbReference type="Proteomes" id="UP000024635">
    <property type="component" value="Unassembled WGS sequence"/>
</dbReference>
<proteinExistence type="predicted"/>